<proteinExistence type="predicted"/>
<comment type="caution">
    <text evidence="2">The sequence shown here is derived from an EMBL/GenBank/DDBJ whole genome shotgun (WGS) entry which is preliminary data.</text>
</comment>
<dbReference type="EMBL" id="NVUK01000044">
    <property type="protein sequence ID" value="PCI75592.1"/>
    <property type="molecule type" value="Genomic_DNA"/>
</dbReference>
<dbReference type="Proteomes" id="UP000218775">
    <property type="component" value="Unassembled WGS sequence"/>
</dbReference>
<keyword evidence="1" id="KW-0175">Coiled coil</keyword>
<accession>A0A2A4WYQ4</accession>
<feature type="coiled-coil region" evidence="1">
    <location>
        <begin position="278"/>
        <end position="305"/>
    </location>
</feature>
<protein>
    <submittedName>
        <fullName evidence="2">Uncharacterized protein</fullName>
    </submittedName>
</protein>
<evidence type="ECO:0000256" key="1">
    <source>
        <dbReference type="SAM" id="Coils"/>
    </source>
</evidence>
<dbReference type="AlphaFoldDB" id="A0A2A4WYQ4"/>
<gene>
    <name evidence="2" type="ORF">COB21_05470</name>
</gene>
<evidence type="ECO:0000313" key="2">
    <source>
        <dbReference type="EMBL" id="PCI75592.1"/>
    </source>
</evidence>
<sequence length="1256" mass="140488">MAQVSNHGAQPNRYAFNASKALKAQGINPDLFGSKVSTMTACHQAPKTARSTLFTTSMQALNTTLGGEFNALPRKQLEVIQQFIASPTHEGEQAVRTVLNANAQPGRNPDIDGIITIMKNLHPEFANWKSQTLSSAKVHHVQMHSELQAQRLDWDSPTFTRELGTCKKIMQNHVKSIINPVRASIATPSAPLCANCNNLLNLTMIQFEKEQRQEMLGLLYEKRFPVGSKNSMLYFAAKAKQGKIPAQVLKQAAHRAIEQQHAHLRANPEDHFPGTESIQKVKKALINKKRELKKLTDQYNTLNANKDHIGSLPQNRSTFDQGRFLERRIKAVKEVITTSKAETEKLEYNVQMERLSFFKDHGELFEKKIEEFEQAIAKKSKQSPSHFQHYYDCKTLIQHEVGVLAKKLGLDPREEAAKFQTSLYAEQIGQSDVVFKTQQSMSALPFVYATKKRCQQLLKELKTRKFHIGNGEYVKGLSEALDLAISFNHIQGAHGDIVSTKDRLMSHIAQMKSDEYYANAIIKHPDFDASALKKHINEKYAQDVEMLKLASTTKGSSSSRMIKRLHKQSKQLGAGKTSQETLQPEDMKTLMEMFAQGHQQALGKIKTALTLQEQNYQDVHSSSATSVTGSMSLNDLMGQNKGRIGQLDQVIQHYRATHNLMHSDPNHSSNRERTQMDPATLVEASPGHQSHFQYYGDLRIDQLARHFNPMISEEDETDATTNMIESFEQIVSGAALNERSFDYEEDNADRKTVLVNAHTKLPPTLTKLHTISSRDDVERIQLASIVFSQNPTQKQLKNFPRIQEILTQNPAFFAPFTPQFLNIKQQLNLLLTMEGDAPGRATLLRDINAHAQNLMTSILGTALQSPGGVIAQASRTLHHSVEELGYLVESMFSKDLFEAKGISPSDKQTLAAGIQTSIKKGIVNYYLASTIPGHGVQSNPVFLRSLNSHAPVTQTRPTNPALHRPFMIDLYEDTKMDTYQSAGLKVVLQKLYAGDSDREITDSFIQQQLLSSPAHKETMENCLIRYQELLSFNTQSTHNLSKHIAHIQDQHPMVRSAVNKLKDGASAAEQHALDEEYTHVILGAAKRDFAFYGSILDTNPSWTNEYDLSVTITSKLLSKLGKGKITDITMEAISQKKIAMQAQNLPTFQQDWERELQTILTTITEQAQGNKIELLHSLAPHLTNHTDTVAHVVDQFSSGPITNAILNAIDPRDEALCGQVSAIFQPGKTPVAILQELNALLDDFDGTTFIANLQAP</sequence>
<organism evidence="2 3">
    <name type="scientific">Aerophobetes bacterium</name>
    <dbReference type="NCBI Taxonomy" id="2030807"/>
    <lineage>
        <taxon>Bacteria</taxon>
        <taxon>Candidatus Aerophobota</taxon>
    </lineage>
</organism>
<name>A0A2A4WYQ4_UNCAE</name>
<reference evidence="3" key="1">
    <citation type="submission" date="2017-08" db="EMBL/GenBank/DDBJ databases">
        <title>A dynamic microbial community with high functional redundancy inhabits the cold, oxic subseafloor aquifer.</title>
        <authorList>
            <person name="Tully B.J."/>
            <person name="Wheat C.G."/>
            <person name="Glazer B.T."/>
            <person name="Huber J.A."/>
        </authorList>
    </citation>
    <scope>NUCLEOTIDE SEQUENCE [LARGE SCALE GENOMIC DNA]</scope>
</reference>
<evidence type="ECO:0000313" key="3">
    <source>
        <dbReference type="Proteomes" id="UP000218775"/>
    </source>
</evidence>